<keyword evidence="1" id="KW-0812">Transmembrane</keyword>
<name>A0ABU4GC55_9BACL</name>
<sequence>MDDKKIKEAIDNYIGKEKMYDPAMKERFLNGLYSNREKRKKYAPTRLIPSVSLLFLLFGGAFFYYISVERENNEVINQTHISHPKLENSEGSLIPDEEIEKHDRAENSSEKEIEKKLLALTEELFSLLKESNYEKIAEKVDPEHGVIFAFYADFGHPDGYGGQYVNLSKKDISKKNDTKYVWGMDESEKEFEMSLDEYVQQFLLRRWGWRDVDYSIVTFNEPAENFAGVINTVHEFYPDAKYVEYYSPGETEHLFQSLRFIYQERDGEWFLIGIARDVATV</sequence>
<organism evidence="2 3">
    <name type="scientific">Sporosarcina saromensis</name>
    <dbReference type="NCBI Taxonomy" id="359365"/>
    <lineage>
        <taxon>Bacteria</taxon>
        <taxon>Bacillati</taxon>
        <taxon>Bacillota</taxon>
        <taxon>Bacilli</taxon>
        <taxon>Bacillales</taxon>
        <taxon>Caryophanaceae</taxon>
        <taxon>Sporosarcina</taxon>
    </lineage>
</organism>
<evidence type="ECO:0000256" key="1">
    <source>
        <dbReference type="SAM" id="Phobius"/>
    </source>
</evidence>
<keyword evidence="1" id="KW-1133">Transmembrane helix</keyword>
<dbReference type="RefSeq" id="WP_317945669.1">
    <property type="nucleotide sequence ID" value="NZ_JAUBDI010000018.1"/>
</dbReference>
<protein>
    <submittedName>
        <fullName evidence="2">Uncharacterized protein</fullName>
    </submittedName>
</protein>
<gene>
    <name evidence="2" type="ORF">QT711_15225</name>
</gene>
<accession>A0ABU4GC55</accession>
<dbReference type="EMBL" id="JAUBDI010000018">
    <property type="protein sequence ID" value="MDW0114549.1"/>
    <property type="molecule type" value="Genomic_DNA"/>
</dbReference>
<dbReference type="Proteomes" id="UP001282284">
    <property type="component" value="Unassembled WGS sequence"/>
</dbReference>
<comment type="caution">
    <text evidence="2">The sequence shown here is derived from an EMBL/GenBank/DDBJ whole genome shotgun (WGS) entry which is preliminary data.</text>
</comment>
<reference evidence="2 3" key="1">
    <citation type="submission" date="2023-06" db="EMBL/GenBank/DDBJ databases">
        <title>Sporosarcina sp. nov., isolated from Korean traditional fermented seafood 'Jeotgal'.</title>
        <authorList>
            <person name="Yang A.I."/>
            <person name="Shin N.-R."/>
        </authorList>
    </citation>
    <scope>NUCLEOTIDE SEQUENCE [LARGE SCALE GENOMIC DNA]</scope>
    <source>
        <strain evidence="2 3">KCTC13119</strain>
    </source>
</reference>
<keyword evidence="1" id="KW-0472">Membrane</keyword>
<proteinExistence type="predicted"/>
<keyword evidence="3" id="KW-1185">Reference proteome</keyword>
<feature type="transmembrane region" description="Helical" evidence="1">
    <location>
        <begin position="47"/>
        <end position="66"/>
    </location>
</feature>
<evidence type="ECO:0000313" key="2">
    <source>
        <dbReference type="EMBL" id="MDW0114549.1"/>
    </source>
</evidence>
<evidence type="ECO:0000313" key="3">
    <source>
        <dbReference type="Proteomes" id="UP001282284"/>
    </source>
</evidence>